<evidence type="ECO:0000313" key="3">
    <source>
        <dbReference type="Proteomes" id="UP001057561"/>
    </source>
</evidence>
<dbReference type="Gene3D" id="3.40.50.1390">
    <property type="entry name" value="Resolvase, N-terminal catalytic domain"/>
    <property type="match status" value="1"/>
</dbReference>
<dbReference type="PANTHER" id="PTHR36172:SF1">
    <property type="entry name" value="RESOLVASE-RELATED"/>
    <property type="match status" value="1"/>
</dbReference>
<dbReference type="EMBL" id="CP099464">
    <property type="protein sequence ID" value="UUO17916.1"/>
    <property type="molecule type" value="Genomic_DNA"/>
</dbReference>
<gene>
    <name evidence="2" type="ORF">NG743_08615</name>
</gene>
<keyword evidence="3" id="KW-1185">Reference proteome</keyword>
<dbReference type="InterPro" id="IPR006119">
    <property type="entry name" value="Resolv_N"/>
</dbReference>
<dbReference type="PANTHER" id="PTHR36172">
    <property type="match status" value="1"/>
</dbReference>
<name>A0ABY5M4C9_9CYAN</name>
<dbReference type="Gene3D" id="1.10.287.2170">
    <property type="match status" value="1"/>
</dbReference>
<dbReference type="PROSITE" id="PS51736">
    <property type="entry name" value="RECOMBINASES_3"/>
    <property type="match status" value="1"/>
</dbReference>
<dbReference type="SUPFAM" id="SSF53041">
    <property type="entry name" value="Resolvase-like"/>
    <property type="match status" value="1"/>
</dbReference>
<dbReference type="RefSeq" id="WP_236630663.1">
    <property type="nucleotide sequence ID" value="NZ_CP099464.1"/>
</dbReference>
<reference evidence="2" key="1">
    <citation type="submission" date="2022-06" db="EMBL/GenBank/DDBJ databases">
        <title>Nostosin G and Spiroidesin B from the Cyanobacterium Dolichospermum sp. NIES-1697.</title>
        <authorList>
            <person name="Phan C.-S."/>
            <person name="Mehjabin J.J."/>
            <person name="Anas A.R.J."/>
            <person name="Hayasaka M."/>
            <person name="Onoki R."/>
            <person name="Wang J."/>
            <person name="Umezawa T."/>
            <person name="Washio K."/>
            <person name="Morikawa M."/>
            <person name="Okino T."/>
        </authorList>
    </citation>
    <scope>NUCLEOTIDE SEQUENCE</scope>
    <source>
        <strain evidence="2">NIES-1697</strain>
    </source>
</reference>
<dbReference type="InterPro" id="IPR051491">
    <property type="entry name" value="Recombinase/Transposase-rel"/>
</dbReference>
<organism evidence="2 3">
    <name type="scientific">Dolichospermum heterosporum TAC447</name>
    <dbReference type="NCBI Taxonomy" id="747523"/>
    <lineage>
        <taxon>Bacteria</taxon>
        <taxon>Bacillati</taxon>
        <taxon>Cyanobacteriota</taxon>
        <taxon>Cyanophyceae</taxon>
        <taxon>Nostocales</taxon>
        <taxon>Aphanizomenonaceae</taxon>
        <taxon>Dolichospermum</taxon>
        <taxon>Dolichospermum heterosporum</taxon>
    </lineage>
</organism>
<proteinExistence type="predicted"/>
<accession>A0ABY5M4C9</accession>
<protein>
    <submittedName>
        <fullName evidence="2">Recombinase family protein</fullName>
    </submittedName>
</protein>
<dbReference type="Pfam" id="PF00239">
    <property type="entry name" value="Resolvase"/>
    <property type="match status" value="1"/>
</dbReference>
<feature type="domain" description="Resolvase/invertase-type recombinase catalytic" evidence="1">
    <location>
        <begin position="1"/>
        <end position="103"/>
    </location>
</feature>
<evidence type="ECO:0000313" key="2">
    <source>
        <dbReference type="EMBL" id="UUO17916.1"/>
    </source>
</evidence>
<evidence type="ECO:0000259" key="1">
    <source>
        <dbReference type="PROSITE" id="PS51736"/>
    </source>
</evidence>
<dbReference type="InterPro" id="IPR036162">
    <property type="entry name" value="Resolvase-like_N_sf"/>
</dbReference>
<dbReference type="Proteomes" id="UP001057561">
    <property type="component" value="Chromosome"/>
</dbReference>
<sequence>MGYSFAEVGSGMSDTRAKLLKVFKLATEKKISKLIIEHRDRLCRFNLEIFKLFLESHGVQVEYIEETLPKTYEAELAEDMLSLMSSFSARIYRKRSAQRRKKK</sequence>